<dbReference type="PROSITE" id="PS50082">
    <property type="entry name" value="WD_REPEATS_2"/>
    <property type="match status" value="3"/>
</dbReference>
<dbReference type="Pfam" id="PF24796">
    <property type="entry name" value="WDR55"/>
    <property type="match status" value="1"/>
</dbReference>
<feature type="repeat" description="WD" evidence="4">
    <location>
        <begin position="167"/>
        <end position="208"/>
    </location>
</feature>
<dbReference type="PANTHER" id="PTHR44019">
    <property type="entry name" value="WD REPEAT-CONTAINING PROTEIN 55"/>
    <property type="match status" value="1"/>
</dbReference>
<dbReference type="InterPro" id="IPR015943">
    <property type="entry name" value="WD40/YVTN_repeat-like_dom_sf"/>
</dbReference>
<gene>
    <name evidence="6" type="ORF">AKO1_008641</name>
</gene>
<evidence type="ECO:0000313" key="7">
    <source>
        <dbReference type="Proteomes" id="UP001431209"/>
    </source>
</evidence>
<feature type="repeat" description="WD" evidence="4">
    <location>
        <begin position="83"/>
        <end position="124"/>
    </location>
</feature>
<protein>
    <recommendedName>
        <fullName evidence="8">WD repeat-containing protein 55 homolog</fullName>
    </recommendedName>
</protein>
<dbReference type="InterPro" id="IPR050505">
    <property type="entry name" value="WDR55/POC1"/>
</dbReference>
<dbReference type="AlphaFoldDB" id="A0AAW2ZC99"/>
<evidence type="ECO:0000256" key="3">
    <source>
        <dbReference type="ARBA" id="ARBA00022737"/>
    </source>
</evidence>
<organism evidence="6 7">
    <name type="scientific">Acrasis kona</name>
    <dbReference type="NCBI Taxonomy" id="1008807"/>
    <lineage>
        <taxon>Eukaryota</taxon>
        <taxon>Discoba</taxon>
        <taxon>Heterolobosea</taxon>
        <taxon>Tetramitia</taxon>
        <taxon>Eutetramitia</taxon>
        <taxon>Acrasidae</taxon>
        <taxon>Acrasis</taxon>
    </lineage>
</organism>
<dbReference type="SMART" id="SM00320">
    <property type="entry name" value="WD40"/>
    <property type="match status" value="6"/>
</dbReference>
<feature type="region of interest" description="Disordered" evidence="5">
    <location>
        <begin position="341"/>
        <end position="383"/>
    </location>
</feature>
<sequence length="410" mass="46043">MIKDEEQVNDEIAANGFDVLNYTLVKRNKKKEKKYIPQPIVMEDFVPTINFHPTRDLIAVGSVDGSTSIHEYSLSSNSVVGTFNVHTESVREVCFSDDGKYMLSVSADKSINAVNVERNKTKWQVKDAHAHAINTFIVCDENLIATGDDDGYIKVWDVRQKKCAASFEEHGDFVSDFDYNPEKNVLYATSGDGCLSLYDLRAADVMTVSTQAKQDFLAVNEMGRGEIVIVGTGKGHLLTFRSGQWDHHHSRHDTKLDSIDCLLFANEDLVVAGTSSGYINVFKIGKTVQMIHQIASGLEPVNMLTLSRDGKYIASCGDDNTVRFFNAAALYGNDLVKQVEDDEKSGDAAEDDEWEDVEDAEDEEEKPKKKRKVEKKEEPQVKRKAFNSERKEFFFWVGSGLQKINTTLHQ</sequence>
<evidence type="ECO:0000256" key="2">
    <source>
        <dbReference type="ARBA" id="ARBA00022574"/>
    </source>
</evidence>
<feature type="compositionally biased region" description="Acidic residues" evidence="5">
    <location>
        <begin position="341"/>
        <end position="364"/>
    </location>
</feature>
<evidence type="ECO:0000256" key="4">
    <source>
        <dbReference type="PROSITE-ProRule" id="PRU00221"/>
    </source>
</evidence>
<feature type="repeat" description="WD" evidence="4">
    <location>
        <begin position="126"/>
        <end position="166"/>
    </location>
</feature>
<dbReference type="InterPro" id="IPR036322">
    <property type="entry name" value="WD40_repeat_dom_sf"/>
</dbReference>
<name>A0AAW2ZC99_9EUKA</name>
<dbReference type="PROSITE" id="PS00678">
    <property type="entry name" value="WD_REPEATS_1"/>
    <property type="match status" value="1"/>
</dbReference>
<keyword evidence="3" id="KW-0677">Repeat</keyword>
<dbReference type="EMBL" id="JAOPGA020001347">
    <property type="protein sequence ID" value="KAL0487517.1"/>
    <property type="molecule type" value="Genomic_DNA"/>
</dbReference>
<keyword evidence="2 4" id="KW-0853">WD repeat</keyword>
<accession>A0AAW2ZC99</accession>
<dbReference type="PANTHER" id="PTHR44019:SF20">
    <property type="entry name" value="WD REPEAT-CONTAINING PROTEIN 55"/>
    <property type="match status" value="1"/>
</dbReference>
<feature type="compositionally biased region" description="Basic and acidic residues" evidence="5">
    <location>
        <begin position="374"/>
        <end position="383"/>
    </location>
</feature>
<keyword evidence="7" id="KW-1185">Reference proteome</keyword>
<dbReference type="SUPFAM" id="SSF50978">
    <property type="entry name" value="WD40 repeat-like"/>
    <property type="match status" value="1"/>
</dbReference>
<dbReference type="InterPro" id="IPR019775">
    <property type="entry name" value="WD40_repeat_CS"/>
</dbReference>
<evidence type="ECO:0000313" key="6">
    <source>
        <dbReference type="EMBL" id="KAL0487517.1"/>
    </source>
</evidence>
<feature type="non-terminal residue" evidence="6">
    <location>
        <position position="410"/>
    </location>
</feature>
<proteinExistence type="inferred from homology"/>
<dbReference type="Proteomes" id="UP001431209">
    <property type="component" value="Unassembled WGS sequence"/>
</dbReference>
<comment type="similarity">
    <text evidence="1">Belongs to the WD repeat WDR55 family.</text>
</comment>
<dbReference type="Gene3D" id="2.130.10.10">
    <property type="entry name" value="YVTN repeat-like/Quinoprotein amine dehydrogenase"/>
    <property type="match status" value="2"/>
</dbReference>
<comment type="caution">
    <text evidence="6">The sequence shown here is derived from an EMBL/GenBank/DDBJ whole genome shotgun (WGS) entry which is preliminary data.</text>
</comment>
<dbReference type="InterPro" id="IPR001680">
    <property type="entry name" value="WD40_rpt"/>
</dbReference>
<evidence type="ECO:0000256" key="1">
    <source>
        <dbReference type="ARBA" id="ARBA00007625"/>
    </source>
</evidence>
<reference evidence="6 7" key="1">
    <citation type="submission" date="2024-03" db="EMBL/GenBank/DDBJ databases">
        <title>The Acrasis kona genome and developmental transcriptomes reveal deep origins of eukaryotic multicellular pathways.</title>
        <authorList>
            <person name="Sheikh S."/>
            <person name="Fu C.-J."/>
            <person name="Brown M.W."/>
            <person name="Baldauf S.L."/>
        </authorList>
    </citation>
    <scope>NUCLEOTIDE SEQUENCE [LARGE SCALE GENOMIC DNA]</scope>
    <source>
        <strain evidence="6 7">ATCC MYA-3509</strain>
    </source>
</reference>
<evidence type="ECO:0000256" key="5">
    <source>
        <dbReference type="SAM" id="MobiDB-lite"/>
    </source>
</evidence>
<evidence type="ECO:0008006" key="8">
    <source>
        <dbReference type="Google" id="ProtNLM"/>
    </source>
</evidence>